<reference evidence="1" key="1">
    <citation type="submission" date="2023-10" db="EMBL/GenBank/DDBJ databases">
        <title>Genome assembly of Pristionchus species.</title>
        <authorList>
            <person name="Yoshida K."/>
            <person name="Sommer R.J."/>
        </authorList>
    </citation>
    <scope>NUCLEOTIDE SEQUENCE</scope>
    <source>
        <strain evidence="1">RS0144</strain>
    </source>
</reference>
<gene>
    <name evidence="1" type="ORF">PENTCL1PPCAC_16450</name>
</gene>
<evidence type="ECO:0000313" key="2">
    <source>
        <dbReference type="Proteomes" id="UP001432027"/>
    </source>
</evidence>
<organism evidence="1 2">
    <name type="scientific">Pristionchus entomophagus</name>
    <dbReference type="NCBI Taxonomy" id="358040"/>
    <lineage>
        <taxon>Eukaryota</taxon>
        <taxon>Metazoa</taxon>
        <taxon>Ecdysozoa</taxon>
        <taxon>Nematoda</taxon>
        <taxon>Chromadorea</taxon>
        <taxon>Rhabditida</taxon>
        <taxon>Rhabditina</taxon>
        <taxon>Diplogasteromorpha</taxon>
        <taxon>Diplogasteroidea</taxon>
        <taxon>Neodiplogasteridae</taxon>
        <taxon>Pristionchus</taxon>
    </lineage>
</organism>
<protein>
    <submittedName>
        <fullName evidence="1">Uncharacterized protein</fullName>
    </submittedName>
</protein>
<keyword evidence="2" id="KW-1185">Reference proteome</keyword>
<evidence type="ECO:0000313" key="1">
    <source>
        <dbReference type="EMBL" id="GMS94275.1"/>
    </source>
</evidence>
<dbReference type="EMBL" id="BTSX01000004">
    <property type="protein sequence ID" value="GMS94275.1"/>
    <property type="molecule type" value="Genomic_DNA"/>
</dbReference>
<proteinExistence type="predicted"/>
<dbReference type="Proteomes" id="UP001432027">
    <property type="component" value="Unassembled WGS sequence"/>
</dbReference>
<dbReference type="AlphaFoldDB" id="A0AAV5TIY5"/>
<feature type="non-terminal residue" evidence="1">
    <location>
        <position position="1"/>
    </location>
</feature>
<sequence>GILKTRLKEQLEAEKKKKIQHLRIATPSHHSELLDFFSSCSLKIENITVETTIESLNADNWIDKALSTDALVSVKLRLLEMNNDKSDIAKSIIDRCLTMKKASIELFEEANDASMSLIYGFRPLNLQQHYIDKTLITGAYLLDVAKTMKLEIELDITLTLLSLNGILAVSKAISTRTDAARLRFQMDDKAREMKAKILNKWGVSDVIKSKFLETNKPRNTPIKFKHFTLYNEGCERVCIYDGRIVLKVPTEFALDGKLGIILYAPHRFTIERVIDANTQLGLNRGYFEVSQK</sequence>
<name>A0AAV5TIY5_9BILA</name>
<accession>A0AAV5TIY5</accession>
<comment type="caution">
    <text evidence="1">The sequence shown here is derived from an EMBL/GenBank/DDBJ whole genome shotgun (WGS) entry which is preliminary data.</text>
</comment>